<gene>
    <name evidence="2" type="ORF">RT723_05630</name>
</gene>
<dbReference type="EMBL" id="JAWCUA010000003">
    <property type="protein sequence ID" value="MDU0112490.1"/>
    <property type="molecule type" value="Genomic_DNA"/>
</dbReference>
<name>A0ABU3QZC3_9GAMM</name>
<dbReference type="InterPro" id="IPR039437">
    <property type="entry name" value="FrzH/put_lumazine-bd"/>
</dbReference>
<keyword evidence="1" id="KW-0732">Signal</keyword>
<feature type="chain" id="PRO_5047533855" evidence="1">
    <location>
        <begin position="20"/>
        <end position="91"/>
    </location>
</feature>
<evidence type="ECO:0000256" key="1">
    <source>
        <dbReference type="SAM" id="SignalP"/>
    </source>
</evidence>
<dbReference type="Pfam" id="PF12893">
    <property type="entry name" value="Lumazine_bd_2"/>
    <property type="match status" value="1"/>
</dbReference>
<evidence type="ECO:0000313" key="2">
    <source>
        <dbReference type="EMBL" id="MDU0112490.1"/>
    </source>
</evidence>
<proteinExistence type="predicted"/>
<dbReference type="Gene3D" id="3.10.450.50">
    <property type="match status" value="1"/>
</dbReference>
<evidence type="ECO:0000313" key="3">
    <source>
        <dbReference type="Proteomes" id="UP001257914"/>
    </source>
</evidence>
<keyword evidence="3" id="KW-1185">Reference proteome</keyword>
<dbReference type="RefSeq" id="WP_315946207.1">
    <property type="nucleotide sequence ID" value="NZ_JAWCUA010000003.1"/>
</dbReference>
<accession>A0ABU3QZC3</accession>
<protein>
    <submittedName>
        <fullName evidence="2">Nuclear transport factor 2 family protein</fullName>
    </submittedName>
</protein>
<comment type="caution">
    <text evidence="2">The sequence shown here is derived from an EMBL/GenBank/DDBJ whole genome shotgun (WGS) entry which is preliminary data.</text>
</comment>
<dbReference type="Proteomes" id="UP001257914">
    <property type="component" value="Unassembled WGS sequence"/>
</dbReference>
<organism evidence="2 3">
    <name type="scientific">Psychrosphaera aquimarina</name>
    <dbReference type="NCBI Taxonomy" id="2044854"/>
    <lineage>
        <taxon>Bacteria</taxon>
        <taxon>Pseudomonadati</taxon>
        <taxon>Pseudomonadota</taxon>
        <taxon>Gammaproteobacteria</taxon>
        <taxon>Alteromonadales</taxon>
        <taxon>Pseudoalteromonadaceae</taxon>
        <taxon>Psychrosphaera</taxon>
    </lineage>
</organism>
<reference evidence="2 3" key="1">
    <citation type="submission" date="2023-10" db="EMBL/GenBank/DDBJ databases">
        <title>Psychrosphaera aquimaarina strain SW33 isolated from seawater.</title>
        <authorList>
            <person name="Bayburt H."/>
            <person name="Kim J.M."/>
            <person name="Choi B.J."/>
            <person name="Jeon C.O."/>
        </authorList>
    </citation>
    <scope>NUCLEOTIDE SEQUENCE [LARGE SCALE GENOMIC DNA]</scope>
    <source>
        <strain evidence="2 3">KCTC 52743</strain>
    </source>
</reference>
<sequence length="91" mass="10853">MKFIILLWLLTLFSTQTSANSDNEDIRRTLNNYIQGTSYSYPDKITEAFYTDANLLLENKEKEIWRVPAKEYVNWFKKIILVNIPDALERY</sequence>
<feature type="signal peptide" evidence="1">
    <location>
        <begin position="1"/>
        <end position="19"/>
    </location>
</feature>